<evidence type="ECO:0000313" key="2">
    <source>
        <dbReference type="Proteomes" id="UP000447434"/>
    </source>
</evidence>
<dbReference type="EMBL" id="WOCE01000018">
    <property type="protein sequence ID" value="KAE9594308.1"/>
    <property type="molecule type" value="Genomic_DNA"/>
</dbReference>
<dbReference type="AlphaFoldDB" id="A0A6A4P5E9"/>
<name>A0A6A4P5E9_LUPAL</name>
<accession>A0A6A4P5E9</accession>
<sequence>MQRASRIHSTPYFFTQSLLLRLITYLQMVEYQCRFAFCFNSPLFKSHWHGERQEMLESLECHLFSYCLGNLVI</sequence>
<comment type="caution">
    <text evidence="1">The sequence shown here is derived from an EMBL/GenBank/DDBJ whole genome shotgun (WGS) entry which is preliminary data.</text>
</comment>
<evidence type="ECO:0000313" key="1">
    <source>
        <dbReference type="EMBL" id="KAE9594308.1"/>
    </source>
</evidence>
<reference evidence="2" key="1">
    <citation type="journal article" date="2020" name="Nat. Commun.">
        <title>Genome sequence of the cluster root forming white lupin.</title>
        <authorList>
            <person name="Hufnagel B."/>
            <person name="Marques A."/>
            <person name="Soriano A."/>
            <person name="Marques L."/>
            <person name="Divol F."/>
            <person name="Doumas P."/>
            <person name="Sallet E."/>
            <person name="Mancinotti D."/>
            <person name="Carrere S."/>
            <person name="Marande W."/>
            <person name="Arribat S."/>
            <person name="Keller J."/>
            <person name="Huneau C."/>
            <person name="Blein T."/>
            <person name="Aime D."/>
            <person name="Laguerre M."/>
            <person name="Taylor J."/>
            <person name="Schubert V."/>
            <person name="Nelson M."/>
            <person name="Geu-Flores F."/>
            <person name="Crespi M."/>
            <person name="Gallardo-Guerrero K."/>
            <person name="Delaux P.-M."/>
            <person name="Salse J."/>
            <person name="Berges H."/>
            <person name="Guyot R."/>
            <person name="Gouzy J."/>
            <person name="Peret B."/>
        </authorList>
    </citation>
    <scope>NUCLEOTIDE SEQUENCE [LARGE SCALE GENOMIC DNA]</scope>
    <source>
        <strain evidence="2">cv. Amiga</strain>
    </source>
</reference>
<protein>
    <submittedName>
        <fullName evidence="1">Uncharacterized protein</fullName>
    </submittedName>
</protein>
<keyword evidence="2" id="KW-1185">Reference proteome</keyword>
<gene>
    <name evidence="1" type="ORF">Lalb_Chr18g0052431</name>
</gene>
<proteinExistence type="predicted"/>
<dbReference type="Proteomes" id="UP000447434">
    <property type="component" value="Chromosome 18"/>
</dbReference>
<organism evidence="1 2">
    <name type="scientific">Lupinus albus</name>
    <name type="common">White lupine</name>
    <name type="synonym">Lupinus termis</name>
    <dbReference type="NCBI Taxonomy" id="3870"/>
    <lineage>
        <taxon>Eukaryota</taxon>
        <taxon>Viridiplantae</taxon>
        <taxon>Streptophyta</taxon>
        <taxon>Embryophyta</taxon>
        <taxon>Tracheophyta</taxon>
        <taxon>Spermatophyta</taxon>
        <taxon>Magnoliopsida</taxon>
        <taxon>eudicotyledons</taxon>
        <taxon>Gunneridae</taxon>
        <taxon>Pentapetalae</taxon>
        <taxon>rosids</taxon>
        <taxon>fabids</taxon>
        <taxon>Fabales</taxon>
        <taxon>Fabaceae</taxon>
        <taxon>Papilionoideae</taxon>
        <taxon>50 kb inversion clade</taxon>
        <taxon>genistoids sensu lato</taxon>
        <taxon>core genistoids</taxon>
        <taxon>Genisteae</taxon>
        <taxon>Lupinus</taxon>
    </lineage>
</organism>